<dbReference type="Proteomes" id="UP000053647">
    <property type="component" value="Unassembled WGS sequence"/>
</dbReference>
<proteinExistence type="predicted"/>
<organism evidence="2 3">
    <name type="scientific">Paxillus involutus ATCC 200175</name>
    <dbReference type="NCBI Taxonomy" id="664439"/>
    <lineage>
        <taxon>Eukaryota</taxon>
        <taxon>Fungi</taxon>
        <taxon>Dikarya</taxon>
        <taxon>Basidiomycota</taxon>
        <taxon>Agaricomycotina</taxon>
        <taxon>Agaricomycetes</taxon>
        <taxon>Agaricomycetidae</taxon>
        <taxon>Boletales</taxon>
        <taxon>Paxilineae</taxon>
        <taxon>Paxillaceae</taxon>
        <taxon>Paxillus</taxon>
    </lineage>
</organism>
<dbReference type="OrthoDB" id="3149508at2759"/>
<evidence type="ECO:0000313" key="2">
    <source>
        <dbReference type="EMBL" id="KIJ10585.1"/>
    </source>
</evidence>
<reference evidence="3" key="2">
    <citation type="submission" date="2015-01" db="EMBL/GenBank/DDBJ databases">
        <title>Evolutionary Origins and Diversification of the Mycorrhizal Mutualists.</title>
        <authorList>
            <consortium name="DOE Joint Genome Institute"/>
            <consortium name="Mycorrhizal Genomics Consortium"/>
            <person name="Kohler A."/>
            <person name="Kuo A."/>
            <person name="Nagy L.G."/>
            <person name="Floudas D."/>
            <person name="Copeland A."/>
            <person name="Barry K.W."/>
            <person name="Cichocki N."/>
            <person name="Veneault-Fourrey C."/>
            <person name="LaButti K."/>
            <person name="Lindquist E.A."/>
            <person name="Lipzen A."/>
            <person name="Lundell T."/>
            <person name="Morin E."/>
            <person name="Murat C."/>
            <person name="Riley R."/>
            <person name="Ohm R."/>
            <person name="Sun H."/>
            <person name="Tunlid A."/>
            <person name="Henrissat B."/>
            <person name="Grigoriev I.V."/>
            <person name="Hibbett D.S."/>
            <person name="Martin F."/>
        </authorList>
    </citation>
    <scope>NUCLEOTIDE SEQUENCE [LARGE SCALE GENOMIC DNA]</scope>
    <source>
        <strain evidence="3">ATCC 200175</strain>
    </source>
</reference>
<reference evidence="2 3" key="1">
    <citation type="submission" date="2014-06" db="EMBL/GenBank/DDBJ databases">
        <authorList>
            <consortium name="DOE Joint Genome Institute"/>
            <person name="Kuo A."/>
            <person name="Kohler A."/>
            <person name="Nagy L.G."/>
            <person name="Floudas D."/>
            <person name="Copeland A."/>
            <person name="Barry K.W."/>
            <person name="Cichocki N."/>
            <person name="Veneault-Fourrey C."/>
            <person name="LaButti K."/>
            <person name="Lindquist E.A."/>
            <person name="Lipzen A."/>
            <person name="Lundell T."/>
            <person name="Morin E."/>
            <person name="Murat C."/>
            <person name="Sun H."/>
            <person name="Tunlid A."/>
            <person name="Henrissat B."/>
            <person name="Grigoriev I.V."/>
            <person name="Hibbett D.S."/>
            <person name="Martin F."/>
            <person name="Nordberg H.P."/>
            <person name="Cantor M.N."/>
            <person name="Hua S.X."/>
        </authorList>
    </citation>
    <scope>NUCLEOTIDE SEQUENCE [LARGE SCALE GENOMIC DNA]</scope>
    <source>
        <strain evidence="2 3">ATCC 200175</strain>
    </source>
</reference>
<accession>A0A0C9T4J6</accession>
<feature type="non-terminal residue" evidence="2">
    <location>
        <position position="1"/>
    </location>
</feature>
<sequence>GLYPATQKSLRTTFTFQLLEPFRLMNLEFKVTAMSFYKYLRKVTDLILSHTTPVNFFNICDDVAS</sequence>
<evidence type="ECO:0000313" key="3">
    <source>
        <dbReference type="Proteomes" id="UP000053647"/>
    </source>
</evidence>
<dbReference type="EMBL" id="KN819402">
    <property type="protein sequence ID" value="KIJ10585.1"/>
    <property type="molecule type" value="Genomic_DNA"/>
</dbReference>
<dbReference type="HOGENOM" id="CLU_2929056_0_0_1"/>
<dbReference type="AlphaFoldDB" id="A0A0C9T4J6"/>
<dbReference type="Pfam" id="PF18803">
    <property type="entry name" value="CxC2"/>
    <property type="match status" value="1"/>
</dbReference>
<feature type="domain" description="CxC2-like cysteine cluster KDZ transposase-associated" evidence="1">
    <location>
        <begin position="1"/>
        <end position="45"/>
    </location>
</feature>
<name>A0A0C9T4J6_PAXIN</name>
<keyword evidence="3" id="KW-1185">Reference proteome</keyword>
<evidence type="ECO:0000259" key="1">
    <source>
        <dbReference type="Pfam" id="PF18803"/>
    </source>
</evidence>
<dbReference type="InterPro" id="IPR041457">
    <property type="entry name" value="CxC2_KDZ-assoc"/>
</dbReference>
<gene>
    <name evidence="2" type="ORF">PAXINDRAFT_85784</name>
</gene>
<protein>
    <recommendedName>
        <fullName evidence="1">CxC2-like cysteine cluster KDZ transposase-associated domain-containing protein</fullName>
    </recommendedName>
</protein>